<dbReference type="SUPFAM" id="SSF53098">
    <property type="entry name" value="Ribonuclease H-like"/>
    <property type="match status" value="1"/>
</dbReference>
<reference evidence="3 4" key="1">
    <citation type="submission" date="2016-08" db="EMBL/GenBank/DDBJ databases">
        <title>A novel genetic cassette of butanologenic Thermoanaerobacterium thermosaccharolyticum that directly convert cellulose to butanol.</title>
        <authorList>
            <person name="Li T."/>
            <person name="He J."/>
        </authorList>
    </citation>
    <scope>NUCLEOTIDE SEQUENCE [LARGE SCALE GENOMIC DNA]</scope>
    <source>
        <strain evidence="3 4">TG57</strain>
    </source>
</reference>
<keyword evidence="1" id="KW-1133">Transmembrane helix</keyword>
<keyword evidence="1" id="KW-0812">Transmembrane</keyword>
<feature type="transmembrane region" description="Helical" evidence="1">
    <location>
        <begin position="41"/>
        <end position="57"/>
    </location>
</feature>
<proteinExistence type="predicted"/>
<dbReference type="Proteomes" id="UP000214975">
    <property type="component" value="Chromosome"/>
</dbReference>
<feature type="domain" description="Transposase IS701-like DDE" evidence="2">
    <location>
        <begin position="71"/>
        <end position="282"/>
    </location>
</feature>
<name>A0A223HYL9_THETR</name>
<dbReference type="InterPro" id="IPR012337">
    <property type="entry name" value="RNaseH-like_sf"/>
</dbReference>
<gene>
    <name evidence="3" type="ORF">Thert_01436</name>
</gene>
<dbReference type="Gene3D" id="3.90.350.10">
    <property type="entry name" value="Transposase Inhibitor Protein From Tn5, Chain A, domain 1"/>
    <property type="match status" value="1"/>
</dbReference>
<protein>
    <submittedName>
        <fullName evidence="3">Transposase IS4 family protein</fullName>
    </submittedName>
</protein>
<dbReference type="AlphaFoldDB" id="A0A223HYL9"/>
<dbReference type="Pfam" id="PF13546">
    <property type="entry name" value="DDE_5"/>
    <property type="match status" value="1"/>
</dbReference>
<dbReference type="EMBL" id="CP016893">
    <property type="protein sequence ID" value="AST57487.1"/>
    <property type="molecule type" value="Genomic_DNA"/>
</dbReference>
<dbReference type="RefSeq" id="WP_094397257.1">
    <property type="nucleotide sequence ID" value="NZ_CP016893.1"/>
</dbReference>
<dbReference type="InterPro" id="IPR038721">
    <property type="entry name" value="IS701-like_DDE_dom"/>
</dbReference>
<evidence type="ECO:0000256" key="1">
    <source>
        <dbReference type="SAM" id="Phobius"/>
    </source>
</evidence>
<accession>A0A223HYL9</accession>
<keyword evidence="1" id="KW-0472">Membrane</keyword>
<evidence type="ECO:0000259" key="2">
    <source>
        <dbReference type="Pfam" id="PF13546"/>
    </source>
</evidence>
<evidence type="ECO:0000313" key="3">
    <source>
        <dbReference type="EMBL" id="AST57487.1"/>
    </source>
</evidence>
<sequence>MNSITQNYQIDNKVSTSIKSFFKKYRISAALRLSNAYKSKGIPVISIFEYLFCMIFTNRSMYMNMLMGTNQAGFKKDTVYRFLNSIHINWIRFTTWLSAQIINETITGLTSDKRVNVLIVDDSLFERSSSKKVELLAKVYDHAKKTYKYGFRLLTLGWSDGNTFLPVNGCLLSTENQKNRINEAITMDKRSAGYLRRNLAQTKATAVVLELIKAAKKAMIPASYVLFDTWFCSPSSLIAIKEMGYDIIAMAKKTSKMHYLYNGIMQPLTAIYKQNRKRRGRSRYLLSVEVSLEKDGKSIPARIVFVRNKNKRKDYLALITTDMNLNEDEIIRIYGKRWDIEVFFKVCKSYLKLSKECNSLSYDAMTAHTAIVFTRYMMLALENRRSSDLRTMGEIFYYIQDEMSDITLIQAFHLLMQVFLDTIADKLSLTSEQLDQLLNAFMAAIPKELKERLPKCA</sequence>
<evidence type="ECO:0000313" key="4">
    <source>
        <dbReference type="Proteomes" id="UP000214975"/>
    </source>
</evidence>
<organism evidence="3 4">
    <name type="scientific">Thermoanaerobacterium thermosaccharolyticum</name>
    <name type="common">Clostridium thermosaccharolyticum</name>
    <dbReference type="NCBI Taxonomy" id="1517"/>
    <lineage>
        <taxon>Bacteria</taxon>
        <taxon>Bacillati</taxon>
        <taxon>Bacillota</taxon>
        <taxon>Clostridia</taxon>
        <taxon>Thermoanaerobacterales</taxon>
        <taxon>Thermoanaerobacteraceae</taxon>
        <taxon>Thermoanaerobacterium</taxon>
    </lineage>
</organism>